<keyword evidence="3" id="KW-0812">Transmembrane</keyword>
<feature type="compositionally biased region" description="Low complexity" evidence="2">
    <location>
        <begin position="1048"/>
        <end position="1066"/>
    </location>
</feature>
<reference evidence="5 6" key="1">
    <citation type="submission" date="2019-04" db="EMBL/GenBank/DDBJ databases">
        <title>Saccharibacteria TM7 genomes.</title>
        <authorList>
            <person name="Bor B."/>
            <person name="He X."/>
            <person name="Chen T."/>
            <person name="Dewhirst F.E."/>
        </authorList>
    </citation>
    <scope>NUCLEOTIDE SEQUENCE [LARGE SCALE GENOMIC DNA]</scope>
    <source>
        <strain evidence="5 6">BB001</strain>
    </source>
</reference>
<dbReference type="CDD" id="cd15482">
    <property type="entry name" value="Sialidase_non-viral"/>
    <property type="match status" value="1"/>
</dbReference>
<organism evidence="5 6">
    <name type="scientific">Candidatus Nanosynbacter featherlites</name>
    <dbReference type="NCBI Taxonomy" id="2572088"/>
    <lineage>
        <taxon>Bacteria</taxon>
        <taxon>Candidatus Saccharimonadota</taxon>
        <taxon>Candidatus Saccharimonadia</taxon>
        <taxon>Candidatus Nanosynbacterales</taxon>
        <taxon>Candidatus Nanosynbacteraceae</taxon>
        <taxon>Candidatus Nanosynbacter</taxon>
    </lineage>
</organism>
<proteinExistence type="predicted"/>
<keyword evidence="6" id="KW-1185">Reference proteome</keyword>
<feature type="coiled-coil region" evidence="1">
    <location>
        <begin position="730"/>
        <end position="785"/>
    </location>
</feature>
<evidence type="ECO:0000313" key="6">
    <source>
        <dbReference type="Proteomes" id="UP000310639"/>
    </source>
</evidence>
<dbReference type="OrthoDB" id="9802522at2"/>
<dbReference type="Gene3D" id="2.130.10.10">
    <property type="entry name" value="YVTN repeat-like/Quinoprotein amine dehydrogenase"/>
    <property type="match status" value="3"/>
</dbReference>
<dbReference type="GO" id="GO:0005975">
    <property type="term" value="P:carbohydrate metabolic process"/>
    <property type="evidence" value="ECO:0007669"/>
    <property type="project" value="InterPro"/>
</dbReference>
<dbReference type="AlphaFoldDB" id="A0A4V1GDP2"/>
<dbReference type="InterPro" id="IPR013320">
    <property type="entry name" value="ConA-like_dom_sf"/>
</dbReference>
<feature type="coiled-coil region" evidence="1">
    <location>
        <begin position="813"/>
        <end position="840"/>
    </location>
</feature>
<keyword evidence="5" id="KW-0378">Hydrolase</keyword>
<evidence type="ECO:0000256" key="1">
    <source>
        <dbReference type="SAM" id="Coils"/>
    </source>
</evidence>
<feature type="domain" description="GH16" evidence="4">
    <location>
        <begin position="37"/>
        <end position="334"/>
    </location>
</feature>
<dbReference type="RefSeq" id="WP_138079473.1">
    <property type="nucleotide sequence ID" value="NZ_CP040004.1"/>
</dbReference>
<keyword evidence="1" id="KW-0175">Coiled coil</keyword>
<dbReference type="InterPro" id="IPR053784">
    <property type="entry name" value="Choice_anch_U_dom"/>
</dbReference>
<feature type="region of interest" description="Disordered" evidence="2">
    <location>
        <begin position="1035"/>
        <end position="1066"/>
    </location>
</feature>
<dbReference type="Proteomes" id="UP000310639">
    <property type="component" value="Chromosome"/>
</dbReference>
<dbReference type="GO" id="GO:0004553">
    <property type="term" value="F:hydrolase activity, hydrolyzing O-glycosyl compounds"/>
    <property type="evidence" value="ECO:0007669"/>
    <property type="project" value="InterPro"/>
</dbReference>
<sequence length="1105" mass="115270">MAKRLFVALVSAGGILLLALLYNGSTNASQWGVVWSEEFKGTSVPDSWDVFKQNKDNYGNNHLAYNPSNVKVVNNDYLEIKTQRHCVANLDEPLNDSNASETPCPNGKMTRYLSGRVTNKTKVVDGTKPFRAEIRAKFNWNGKNGTRPSLWMVNGVSLKNCNDNPNANDPYGELDIIEWYSYTPAYTWSSTHATCYHHGVSGNWKNGWRTRRIIHSDEHRAGSKPGTLAYEWHTWAVEYDGETVKYFVDDKPITAYHYHASPTDSKEIERTPAAPLTKLADASLIKKTFDEGWRFIINDYVEADADQKPISPSDSFPKQTMLIDYVRVFQKGAGTQPAETPVPKTGAAWSKRDASGSRNWSSIAGSTDGSKLVAAAWGGKIHTSSDAGANWTERPGAGDRNWLAVASSADGNKLAALYDWGGYIFTSSDAGANWTARGVPGSHNWTAIASSADGNRLVAVAKDSTVFTSSDAGANWTERASSGSRKWSAVASSADGNKLVATVEDGTVFTSSDAGANWTERASSGSRKWSAVASSADGNKLVATATGGRIYTSANTGATWTERAADGLHNWTAVTISDDGQKLSATAGGGGYIYSSNDGGATWVAQTSAGVPNWAAIASSADGSKIAAAAYGGAIYTTTNNAPVGPSEEEQKVTAAEAAVANAESTKRPSDVATAKTKVDAVGDAGKKAAFQARLDAITNAISGARSTLTALIAKAKDPATVAGMSSSTIAALQAQVTAAEAVINNANASVSELDNARTALQGKLDALKIDKASLQAAITAAEATPSYIKSDPTVASALAAAKAVLNQANPSASDLQSAIANLNSAVVSAKQKEQDAQDAAQAAVTKAEADKTQSAVDAAKVLVNKVQDPAKKAALQAKLNAVVVNPVPTPTTPITSATVAQPGGGTVTVATAGTQCYNIASAAVAAAPNDYDGRVLRDIVGFTINCTGQTAKVGYTTRVTLTLSKHYADHNQLAVAKISNGAIKEDITNRVTFGTTADGKHTTVTYDLTDGGFGDEDKAANGTIVDPVGVYQRQQQTNPGVGGGTGNPASPTNPGGTTTNGTGKNAQATNKGGYLADTGASVIAVTVVAVVAGGAGVWFIRKKM</sequence>
<protein>
    <submittedName>
        <fullName evidence="5">Glycosyl hydrolase family protein</fullName>
    </submittedName>
</protein>
<dbReference type="InterPro" id="IPR000757">
    <property type="entry name" value="Beta-glucanase-like"/>
</dbReference>
<keyword evidence="3" id="KW-1133">Transmembrane helix</keyword>
<name>A0A4V1GDP2_9BACT</name>
<feature type="transmembrane region" description="Helical" evidence="3">
    <location>
        <begin position="1080"/>
        <end position="1101"/>
    </location>
</feature>
<evidence type="ECO:0000256" key="3">
    <source>
        <dbReference type="SAM" id="Phobius"/>
    </source>
</evidence>
<dbReference type="EMBL" id="CP040004">
    <property type="protein sequence ID" value="QCT42476.1"/>
    <property type="molecule type" value="Genomic_DNA"/>
</dbReference>
<dbReference type="InterPro" id="IPR015943">
    <property type="entry name" value="WD40/YVTN_repeat-like_dom_sf"/>
</dbReference>
<gene>
    <name evidence="5" type="ORF">FBF37_03345</name>
</gene>
<evidence type="ECO:0000259" key="4">
    <source>
        <dbReference type="PROSITE" id="PS51762"/>
    </source>
</evidence>
<dbReference type="NCBIfam" id="NF041766">
    <property type="entry name" value="choice_anch_U"/>
    <property type="match status" value="1"/>
</dbReference>
<evidence type="ECO:0000313" key="5">
    <source>
        <dbReference type="EMBL" id="QCT42476.1"/>
    </source>
</evidence>
<dbReference type="Gene3D" id="1.20.1270.90">
    <property type="entry name" value="AF1782-like"/>
    <property type="match status" value="1"/>
</dbReference>
<dbReference type="KEGG" id="nft:FBF37_03345"/>
<dbReference type="SUPFAM" id="SSF110296">
    <property type="entry name" value="Oligoxyloglucan reducing end-specific cellobiohydrolase"/>
    <property type="match status" value="1"/>
</dbReference>
<dbReference type="PROSITE" id="PS51762">
    <property type="entry name" value="GH16_2"/>
    <property type="match status" value="1"/>
</dbReference>
<evidence type="ECO:0000256" key="2">
    <source>
        <dbReference type="SAM" id="MobiDB-lite"/>
    </source>
</evidence>
<keyword evidence="3" id="KW-0472">Membrane</keyword>
<dbReference type="SUPFAM" id="SSF49899">
    <property type="entry name" value="Concanavalin A-like lectins/glucanases"/>
    <property type="match status" value="1"/>
</dbReference>
<accession>A0A4V1GDP2</accession>
<feature type="region of interest" description="Disordered" evidence="2">
    <location>
        <begin position="334"/>
        <end position="353"/>
    </location>
</feature>
<dbReference type="Gene3D" id="2.60.120.200">
    <property type="match status" value="1"/>
</dbReference>